<feature type="transmembrane region" description="Helical" evidence="9">
    <location>
        <begin position="622"/>
        <end position="646"/>
    </location>
</feature>
<evidence type="ECO:0000256" key="6">
    <source>
        <dbReference type="ARBA" id="ARBA00022989"/>
    </source>
</evidence>
<feature type="transmembrane region" description="Helical" evidence="9">
    <location>
        <begin position="469"/>
        <end position="492"/>
    </location>
</feature>
<keyword evidence="2" id="KW-0813">Transport</keyword>
<feature type="transmembrane region" description="Helical" evidence="9">
    <location>
        <begin position="282"/>
        <end position="304"/>
    </location>
</feature>
<dbReference type="PANTHER" id="PTHR32195">
    <property type="entry name" value="OS07G0662800 PROTEIN"/>
    <property type="match status" value="1"/>
</dbReference>
<dbReference type="GO" id="GO:0003333">
    <property type="term" value="P:amino acid transmembrane transport"/>
    <property type="evidence" value="ECO:0007669"/>
    <property type="project" value="InterPro"/>
</dbReference>
<evidence type="ECO:0000256" key="8">
    <source>
        <dbReference type="SAM" id="MobiDB-lite"/>
    </source>
</evidence>
<dbReference type="PANTHER" id="PTHR32195:SF26">
    <property type="entry name" value="TRYPTOPHAN OR TYROSINE TRANSPORTER PROTEIN"/>
    <property type="match status" value="1"/>
</dbReference>
<feature type="transmembrane region" description="Helical" evidence="9">
    <location>
        <begin position="254"/>
        <end position="276"/>
    </location>
</feature>
<keyword evidence="4" id="KW-0997">Cell inner membrane</keyword>
<accession>A0A812X5T4</accession>
<dbReference type="Gene3D" id="1.20.1740.10">
    <property type="entry name" value="Amino acid/polyamine transporter I"/>
    <property type="match status" value="1"/>
</dbReference>
<organism evidence="10 11">
    <name type="scientific">Symbiodinium pilosum</name>
    <name type="common">Dinoflagellate</name>
    <dbReference type="NCBI Taxonomy" id="2952"/>
    <lineage>
        <taxon>Eukaryota</taxon>
        <taxon>Sar</taxon>
        <taxon>Alveolata</taxon>
        <taxon>Dinophyceae</taxon>
        <taxon>Suessiales</taxon>
        <taxon>Symbiodiniaceae</taxon>
        <taxon>Symbiodinium</taxon>
    </lineage>
</organism>
<dbReference type="Proteomes" id="UP000649617">
    <property type="component" value="Unassembled WGS sequence"/>
</dbReference>
<name>A0A812X5T4_SYMPI</name>
<gene>
    <name evidence="10" type="primary">tyrP</name>
    <name evidence="10" type="ORF">SPIL2461_LOCUS19918</name>
</gene>
<evidence type="ECO:0000256" key="5">
    <source>
        <dbReference type="ARBA" id="ARBA00022692"/>
    </source>
</evidence>
<feature type="transmembrane region" description="Helical" evidence="9">
    <location>
        <begin position="400"/>
        <end position="418"/>
    </location>
</feature>
<dbReference type="AlphaFoldDB" id="A0A812X5T4"/>
<comment type="subcellular location">
    <subcellularLocation>
        <location evidence="1">Cell inner membrane</location>
        <topology evidence="1">Multi-pass membrane protein</topology>
    </subcellularLocation>
</comment>
<protein>
    <submittedName>
        <fullName evidence="10">TyrP protein</fullName>
    </submittedName>
</protein>
<evidence type="ECO:0000256" key="2">
    <source>
        <dbReference type="ARBA" id="ARBA00022448"/>
    </source>
</evidence>
<dbReference type="EMBL" id="CAJNIZ010044951">
    <property type="protein sequence ID" value="CAE7705717.1"/>
    <property type="molecule type" value="Genomic_DNA"/>
</dbReference>
<keyword evidence="7 9" id="KW-0472">Membrane</keyword>
<evidence type="ECO:0000256" key="3">
    <source>
        <dbReference type="ARBA" id="ARBA00022475"/>
    </source>
</evidence>
<reference evidence="10" key="1">
    <citation type="submission" date="2021-02" db="EMBL/GenBank/DDBJ databases">
        <authorList>
            <person name="Dougan E. K."/>
            <person name="Rhodes N."/>
            <person name="Thang M."/>
            <person name="Chan C."/>
        </authorList>
    </citation>
    <scope>NUCLEOTIDE SEQUENCE</scope>
</reference>
<evidence type="ECO:0000313" key="10">
    <source>
        <dbReference type="EMBL" id="CAE7705717.1"/>
    </source>
</evidence>
<proteinExistence type="predicted"/>
<dbReference type="OrthoDB" id="204942at2759"/>
<dbReference type="GO" id="GO:0005886">
    <property type="term" value="C:plasma membrane"/>
    <property type="evidence" value="ECO:0007669"/>
    <property type="project" value="UniProtKB-SubCell"/>
</dbReference>
<feature type="region of interest" description="Disordered" evidence="8">
    <location>
        <begin position="72"/>
        <end position="96"/>
    </location>
</feature>
<evidence type="ECO:0000256" key="4">
    <source>
        <dbReference type="ARBA" id="ARBA00022519"/>
    </source>
</evidence>
<feature type="compositionally biased region" description="Polar residues" evidence="8">
    <location>
        <begin position="72"/>
        <end position="83"/>
    </location>
</feature>
<feature type="transmembrane region" description="Helical" evidence="9">
    <location>
        <begin position="325"/>
        <end position="352"/>
    </location>
</feature>
<feature type="transmembrane region" description="Helical" evidence="9">
    <location>
        <begin position="512"/>
        <end position="536"/>
    </location>
</feature>
<sequence length="656" mass="68617">MTPDSGVASGLPFVQGRVPETPCRPPVKHSLRLHQDVPEAPSLRFGQRVLLAGAAFLGARVCVQRRAAKSDTLTLEPTRPSRNASRKNQEQPEGPLKGDVFLIQTPLILPSPLPSWIAKALPKHSVVLAGMDGGYAAFDFVPAETDDPGAALQLLLGGSVEGLFGVRRLSGLPRGAVRLGRVAEGATVDNVLRVNQSFDRMLSLTANDCNSYSQSVLQAILEEPDKMVQERLFSTLDWDEMQSSSRVQYKEPSVTNAVVLVAGTTVGAGILALPAVTQPAGFVPSTLALTFSWVYMAVTGLFIAEVACRTMASTGKRATSLQSMVAGSIGPAGAWLSSAAFVFLHMALLIAYCSRGGELLTSLLPILGSAGVPGPAIFAGLFGGFIFLTKGTDALDQGNNAFAVVVAISFFALVALAIPAGDAARLLAVADWGKATDTVPTLLLSLVYHNVVPTVCAQLEGDRGKITTAIVVGSLVPFLMFVVWNAAVLATLPVGSAGDPLEVLRSTGSPLVAGGILTFSLSAIVTSFVGFVVALTDFFADLDNRTDDSSLPLKLRDFALTLVPPVMIACLDPSLFFQAIDKAGAFGVSTLFGLLPAWMVLAKRSSESPVLTRVPEFLGGYVRGPLVPGGPVVPALVALVALLVVGDNALELLHGS</sequence>
<dbReference type="Pfam" id="PF03222">
    <property type="entry name" value="Trp_Tyr_perm"/>
    <property type="match status" value="1"/>
</dbReference>
<comment type="caution">
    <text evidence="10">The sequence shown here is derived from an EMBL/GenBank/DDBJ whole genome shotgun (WGS) entry which is preliminary data.</text>
</comment>
<feature type="region of interest" description="Disordered" evidence="8">
    <location>
        <begin position="1"/>
        <end position="22"/>
    </location>
</feature>
<dbReference type="InterPro" id="IPR018227">
    <property type="entry name" value="Amino_acid_transport_2"/>
</dbReference>
<keyword evidence="5 9" id="KW-0812">Transmembrane</keyword>
<feature type="transmembrane region" description="Helical" evidence="9">
    <location>
        <begin position="364"/>
        <end position="388"/>
    </location>
</feature>
<keyword evidence="6 9" id="KW-1133">Transmembrane helix</keyword>
<evidence type="ECO:0000256" key="7">
    <source>
        <dbReference type="ARBA" id="ARBA00023136"/>
    </source>
</evidence>
<keyword evidence="3" id="KW-1003">Cell membrane</keyword>
<feature type="transmembrane region" description="Helical" evidence="9">
    <location>
        <begin position="438"/>
        <end position="457"/>
    </location>
</feature>
<evidence type="ECO:0000256" key="9">
    <source>
        <dbReference type="SAM" id="Phobius"/>
    </source>
</evidence>
<feature type="transmembrane region" description="Helical" evidence="9">
    <location>
        <begin position="583"/>
        <end position="601"/>
    </location>
</feature>
<keyword evidence="11" id="KW-1185">Reference proteome</keyword>
<evidence type="ECO:0000256" key="1">
    <source>
        <dbReference type="ARBA" id="ARBA00004429"/>
    </source>
</evidence>
<evidence type="ECO:0000313" key="11">
    <source>
        <dbReference type="Proteomes" id="UP000649617"/>
    </source>
</evidence>